<keyword evidence="3" id="KW-1185">Reference proteome</keyword>
<feature type="transmembrane region" description="Helical" evidence="1">
    <location>
        <begin position="261"/>
        <end position="281"/>
    </location>
</feature>
<accession>A0A183T8E8</accession>
<proteinExistence type="predicted"/>
<reference evidence="4" key="1">
    <citation type="submission" date="2016-06" db="UniProtKB">
        <authorList>
            <consortium name="WormBaseParasite"/>
        </authorList>
    </citation>
    <scope>IDENTIFICATION</scope>
</reference>
<sequence length="429" mass="48487">MSHGKECWFLMCTMDSMTMACSAYELEPPHSTNTFFHLPLRQNATRMHPRSKHWYLLDYVIVRRRDQQDVVVTKAFQAADGWIDSRLVLSKMRLRQQARWIPQSINTLLVKDRLRKAFFDRPIAAYKTAFCRSHRLVQQRLRKMQDAWMARRAEEIYRTVQQISSAKLPRSGAILVEIYNHGRPQLMNHLIAAYQGQVSSDFKDVTIVHLFKKKGNRQPCNNHEGISLFNIAMKIFARVLHNRLNSHLDHGLLPEGHCVTVGFHCAIIAGIVLALIVLSALRVGTTALIPTALIAGPPAGMEDGACRSGIGALQRLHCCSQLDLILRPGSAGGDHAVWQGIIGPHDLGACNDNGLLLLRTCAEHRILLINTFRSSTLEKATQMHPWSRRWQLLDSVLVRRRDRQDVLVTKAIRDADGWAAQTSTPTKAP</sequence>
<keyword evidence="1" id="KW-0812">Transmembrane</keyword>
<dbReference type="WBParaSite" id="SSLN_0001323501-mRNA-1">
    <property type="protein sequence ID" value="SSLN_0001323501-mRNA-1"/>
    <property type="gene ID" value="SSLN_0001323501"/>
</dbReference>
<reference evidence="2 3" key="2">
    <citation type="submission" date="2018-11" db="EMBL/GenBank/DDBJ databases">
        <authorList>
            <consortium name="Pathogen Informatics"/>
        </authorList>
    </citation>
    <scope>NUCLEOTIDE SEQUENCE [LARGE SCALE GENOMIC DNA]</scope>
    <source>
        <strain evidence="2 3">NST_G2</strain>
    </source>
</reference>
<evidence type="ECO:0000313" key="3">
    <source>
        <dbReference type="Proteomes" id="UP000275846"/>
    </source>
</evidence>
<evidence type="ECO:0000313" key="2">
    <source>
        <dbReference type="EMBL" id="VDL99131.1"/>
    </source>
</evidence>
<dbReference type="AlphaFoldDB" id="A0A183T8E8"/>
<gene>
    <name evidence="2" type="ORF">SSLN_LOCUS12746</name>
</gene>
<protein>
    <submittedName>
        <fullName evidence="2 4">Uncharacterized protein</fullName>
    </submittedName>
</protein>
<evidence type="ECO:0000313" key="4">
    <source>
        <dbReference type="WBParaSite" id="SSLN_0001323501-mRNA-1"/>
    </source>
</evidence>
<name>A0A183T8E8_SCHSO</name>
<keyword evidence="1" id="KW-1133">Transmembrane helix</keyword>
<keyword evidence="1" id="KW-0472">Membrane</keyword>
<dbReference type="Proteomes" id="UP000275846">
    <property type="component" value="Unassembled WGS sequence"/>
</dbReference>
<dbReference type="EMBL" id="UYSU01037509">
    <property type="protein sequence ID" value="VDL99131.1"/>
    <property type="molecule type" value="Genomic_DNA"/>
</dbReference>
<evidence type="ECO:0000256" key="1">
    <source>
        <dbReference type="SAM" id="Phobius"/>
    </source>
</evidence>
<organism evidence="4">
    <name type="scientific">Schistocephalus solidus</name>
    <name type="common">Tapeworm</name>
    <dbReference type="NCBI Taxonomy" id="70667"/>
    <lineage>
        <taxon>Eukaryota</taxon>
        <taxon>Metazoa</taxon>
        <taxon>Spiralia</taxon>
        <taxon>Lophotrochozoa</taxon>
        <taxon>Platyhelminthes</taxon>
        <taxon>Cestoda</taxon>
        <taxon>Eucestoda</taxon>
        <taxon>Diphyllobothriidea</taxon>
        <taxon>Diphyllobothriidae</taxon>
        <taxon>Schistocephalus</taxon>
    </lineage>
</organism>